<organism evidence="2 3">
    <name type="scientific">Flavonifractor hominis</name>
    <dbReference type="NCBI Taxonomy" id="3133178"/>
    <lineage>
        <taxon>Bacteria</taxon>
        <taxon>Bacillati</taxon>
        <taxon>Bacillota</taxon>
        <taxon>Clostridia</taxon>
        <taxon>Eubacteriales</taxon>
        <taxon>Oscillospiraceae</taxon>
        <taxon>Flavonifractor</taxon>
    </lineage>
</organism>
<protein>
    <submittedName>
        <fullName evidence="2">Uncharacterized protein</fullName>
    </submittedName>
</protein>
<accession>A0ABV1EQQ9</accession>
<feature type="transmembrane region" description="Helical" evidence="1">
    <location>
        <begin position="71"/>
        <end position="91"/>
    </location>
</feature>
<keyword evidence="1" id="KW-1133">Transmembrane helix</keyword>
<feature type="transmembrane region" description="Helical" evidence="1">
    <location>
        <begin position="6"/>
        <end position="29"/>
    </location>
</feature>
<keyword evidence="1" id="KW-0812">Transmembrane</keyword>
<dbReference type="EMBL" id="JBBMFT010000006">
    <property type="protein sequence ID" value="MEQ2456932.1"/>
    <property type="molecule type" value="Genomic_DNA"/>
</dbReference>
<evidence type="ECO:0000313" key="3">
    <source>
        <dbReference type="Proteomes" id="UP001440599"/>
    </source>
</evidence>
<reference evidence="2 3" key="1">
    <citation type="submission" date="2024-03" db="EMBL/GenBank/DDBJ databases">
        <title>Human intestinal bacterial collection.</title>
        <authorList>
            <person name="Pauvert C."/>
            <person name="Hitch T.C.A."/>
            <person name="Clavel T."/>
        </authorList>
    </citation>
    <scope>NUCLEOTIDE SEQUENCE [LARGE SCALE GENOMIC DNA]</scope>
    <source>
        <strain evidence="2 3">CLA-AP-H34</strain>
    </source>
</reference>
<evidence type="ECO:0000313" key="2">
    <source>
        <dbReference type="EMBL" id="MEQ2456932.1"/>
    </source>
</evidence>
<dbReference type="Proteomes" id="UP001440599">
    <property type="component" value="Unassembled WGS sequence"/>
</dbReference>
<keyword evidence="3" id="KW-1185">Reference proteome</keyword>
<keyword evidence="1" id="KW-0472">Membrane</keyword>
<name>A0ABV1EQQ9_9FIRM</name>
<sequence length="95" mass="10468">MNRLYLMMLGGSPILGGLLGSMALTLLIGRLTRRQYRLLRLLPLGLLAIPLIVAGDQYLTKNLFWELGVLYSAAVGGAIFLGWLMGWSFCLRKGV</sequence>
<gene>
    <name evidence="2" type="ORF">WMO45_10385</name>
</gene>
<evidence type="ECO:0000256" key="1">
    <source>
        <dbReference type="SAM" id="Phobius"/>
    </source>
</evidence>
<proteinExistence type="predicted"/>
<comment type="caution">
    <text evidence="2">The sequence shown here is derived from an EMBL/GenBank/DDBJ whole genome shotgun (WGS) entry which is preliminary data.</text>
</comment>
<feature type="transmembrane region" description="Helical" evidence="1">
    <location>
        <begin position="41"/>
        <end position="59"/>
    </location>
</feature>
<dbReference type="RefSeq" id="WP_349140679.1">
    <property type="nucleotide sequence ID" value="NZ_JBBMFT010000006.1"/>
</dbReference>